<organism evidence="2 3">
    <name type="scientific">Microcoleus asticus IPMA8</name>
    <dbReference type="NCBI Taxonomy" id="2563858"/>
    <lineage>
        <taxon>Bacteria</taxon>
        <taxon>Bacillati</taxon>
        <taxon>Cyanobacteriota</taxon>
        <taxon>Cyanophyceae</taxon>
        <taxon>Oscillatoriophycideae</taxon>
        <taxon>Oscillatoriales</taxon>
        <taxon>Microcoleaceae</taxon>
        <taxon>Microcoleus</taxon>
        <taxon>Microcoleus asticus</taxon>
    </lineage>
</organism>
<evidence type="ECO:0000259" key="1">
    <source>
        <dbReference type="Pfam" id="PF01551"/>
    </source>
</evidence>
<proteinExistence type="predicted"/>
<feature type="domain" description="M23ase beta-sheet core" evidence="1">
    <location>
        <begin position="216"/>
        <end position="310"/>
    </location>
</feature>
<dbReference type="InterPro" id="IPR011055">
    <property type="entry name" value="Dup_hybrid_motif"/>
</dbReference>
<comment type="caution">
    <text evidence="2">The sequence shown here is derived from an EMBL/GenBank/DDBJ whole genome shotgun (WGS) entry which is preliminary data.</text>
</comment>
<dbReference type="Proteomes" id="UP000702425">
    <property type="component" value="Unassembled WGS sequence"/>
</dbReference>
<dbReference type="PANTHER" id="PTHR21666">
    <property type="entry name" value="PEPTIDASE-RELATED"/>
    <property type="match status" value="1"/>
</dbReference>
<dbReference type="PANTHER" id="PTHR21666:SF270">
    <property type="entry name" value="MUREIN HYDROLASE ACTIVATOR ENVC"/>
    <property type="match status" value="1"/>
</dbReference>
<dbReference type="Pfam" id="PF01551">
    <property type="entry name" value="Peptidase_M23"/>
    <property type="match status" value="1"/>
</dbReference>
<evidence type="ECO:0000313" key="2">
    <source>
        <dbReference type="EMBL" id="NQE36678.1"/>
    </source>
</evidence>
<evidence type="ECO:0000313" key="3">
    <source>
        <dbReference type="Proteomes" id="UP000702425"/>
    </source>
</evidence>
<dbReference type="CDD" id="cd12797">
    <property type="entry name" value="M23_peptidase"/>
    <property type="match status" value="1"/>
</dbReference>
<dbReference type="EMBL" id="SRRZ01000094">
    <property type="protein sequence ID" value="NQE36678.1"/>
    <property type="molecule type" value="Genomic_DNA"/>
</dbReference>
<protein>
    <recommendedName>
        <fullName evidence="1">M23ase beta-sheet core domain-containing protein</fullName>
    </recommendedName>
</protein>
<dbReference type="InterPro" id="IPR016047">
    <property type="entry name" value="M23ase_b-sheet_dom"/>
</dbReference>
<dbReference type="SUPFAM" id="SSF89372">
    <property type="entry name" value="Fucose-specific lectin"/>
    <property type="match status" value="1"/>
</dbReference>
<dbReference type="Gene3D" id="2.70.70.10">
    <property type="entry name" value="Glucose Permease (Domain IIA)"/>
    <property type="match status" value="1"/>
</dbReference>
<accession>A0ABX2D3D1</accession>
<gene>
    <name evidence="2" type="ORF">E5S67_04443</name>
</gene>
<sequence length="717" mass="75644">MNKPNVIVTVEPMEGGSIVYLPVAPPTAKDQPGVQVALKLLLDNEKGLSDVNLIKIKIVFGIAPDVDFVAPVIYDKDSIAQKDIFPFFIGKGKNRTFNFSPNSKDNIKLPSPPPPGFTMELFFDGYDTPVTVSNLKLAPHTNPTPKGSYRFPAKASDLNTGQYWSGGSSGTISHHSGDGRFAHDMGVVAWDSKNNKWSEFPGKSGAQNTDYLCWDEPVYAMADGVVEAVENGKPDLEPHTPKEQQNKGANFVKILHGDEVVSYFHLKKGSVESNLSKGVHVKAGQLLGHVGNSGETSAPHLHIQAVKNGHLRPILFHDIHVVAREALPADDSPNAPWVAVDGQGLPWSGKQGNVAIWPAPVLPKQVTRLGDSGSQAGPTQIITAASVGPDQVVTAVRPQNGNLELIVWDTSSDGKTITRLGDSGNQAGAPDIIAVASLSLGRVITAVRADAGNLKLICWGIFDGGKTVTRLGDSGNQAGITDLISLTSVGSSQVVTAVRTNEKNFKLIVWDVSNDGKTIARLGDSGNQPTSIKNTIVTSLGLGRVATIICPEDGKLQVIVWDISPDGKTVIRLGDSGNQAGAPEIIAVASLNSERVATAVRTEAGNLKIIVWGVSPNGKTVTRLGDSGSKAGATDIITIASLGSDQVATAVRTKEGNLKIIVWGVFDDGESIARLGDSGSQAVPIDAIALTSLANGQIATAVRTQEGNLKLIAWEIN</sequence>
<name>A0ABX2D3D1_9CYAN</name>
<keyword evidence="3" id="KW-1185">Reference proteome</keyword>
<reference evidence="2 3" key="1">
    <citation type="journal article" date="2020" name="Sci. Rep.">
        <title>A novel cyanobacterial geosmin producer, revising GeoA distribution and dispersion patterns in Bacteria.</title>
        <authorList>
            <person name="Churro C."/>
            <person name="Semedo-Aguiar A.P."/>
            <person name="Silva A.D."/>
            <person name="Pereira-Leal J.B."/>
            <person name="Leite R.B."/>
        </authorList>
    </citation>
    <scope>NUCLEOTIDE SEQUENCE [LARGE SCALE GENOMIC DNA]</scope>
    <source>
        <strain evidence="2 3">IPMA8</strain>
    </source>
</reference>
<dbReference type="RefSeq" id="WP_172190552.1">
    <property type="nucleotide sequence ID" value="NZ_CAWPPK010000312.1"/>
</dbReference>
<dbReference type="InterPro" id="IPR050570">
    <property type="entry name" value="Cell_wall_metabolism_enzyme"/>
</dbReference>
<dbReference type="SUPFAM" id="SSF82171">
    <property type="entry name" value="DPP6 N-terminal domain-like"/>
    <property type="match status" value="1"/>
</dbReference>
<dbReference type="SUPFAM" id="SSF51261">
    <property type="entry name" value="Duplicated hybrid motif"/>
    <property type="match status" value="1"/>
</dbReference>